<evidence type="ECO:0000256" key="1">
    <source>
        <dbReference type="ARBA" id="ARBA00022679"/>
    </source>
</evidence>
<gene>
    <name evidence="2" type="ORF">V5E97_19235</name>
</gene>
<dbReference type="RefSeq" id="WP_406700927.1">
    <property type="nucleotide sequence ID" value="NZ_CP155447.1"/>
</dbReference>
<dbReference type="PANTHER" id="PTHR12788:SF10">
    <property type="entry name" value="PROTEIN-TYROSINE SULFOTRANSFERASE"/>
    <property type="match status" value="1"/>
</dbReference>
<dbReference type="EC" id="2.8.2.-" evidence="2"/>
<dbReference type="InterPro" id="IPR026634">
    <property type="entry name" value="TPST-like"/>
</dbReference>
<name>A0AAU7CRL3_9BACT</name>
<reference evidence="2" key="1">
    <citation type="submission" date="2024-05" db="EMBL/GenBank/DDBJ databases">
        <title>Planctomycetes of the genus Singulisphaera possess chitinolytic capabilities.</title>
        <authorList>
            <person name="Ivanova A."/>
        </authorList>
    </citation>
    <scope>NUCLEOTIDE SEQUENCE</scope>
    <source>
        <strain evidence="2">Ch08T</strain>
    </source>
</reference>
<dbReference type="AlphaFoldDB" id="A0AAU7CRL3"/>
<dbReference type="Gene3D" id="3.40.50.300">
    <property type="entry name" value="P-loop containing nucleotide triphosphate hydrolases"/>
    <property type="match status" value="1"/>
</dbReference>
<protein>
    <submittedName>
        <fullName evidence="2">Sulfotransferase</fullName>
        <ecNumber evidence="2">2.8.2.-</ecNumber>
    </submittedName>
</protein>
<dbReference type="SUPFAM" id="SSF52540">
    <property type="entry name" value="P-loop containing nucleoside triphosphate hydrolases"/>
    <property type="match status" value="1"/>
</dbReference>
<dbReference type="Pfam" id="PF13469">
    <property type="entry name" value="Sulfotransfer_3"/>
    <property type="match status" value="1"/>
</dbReference>
<dbReference type="InterPro" id="IPR011990">
    <property type="entry name" value="TPR-like_helical_dom_sf"/>
</dbReference>
<keyword evidence="1 2" id="KW-0808">Transferase</keyword>
<dbReference type="InterPro" id="IPR027417">
    <property type="entry name" value="P-loop_NTPase"/>
</dbReference>
<proteinExistence type="predicted"/>
<organism evidence="2">
    <name type="scientific">Singulisphaera sp. Ch08</name>
    <dbReference type="NCBI Taxonomy" id="3120278"/>
    <lineage>
        <taxon>Bacteria</taxon>
        <taxon>Pseudomonadati</taxon>
        <taxon>Planctomycetota</taxon>
        <taxon>Planctomycetia</taxon>
        <taxon>Isosphaerales</taxon>
        <taxon>Isosphaeraceae</taxon>
        <taxon>Singulisphaera</taxon>
    </lineage>
</organism>
<accession>A0AAU7CRL3</accession>
<dbReference type="EMBL" id="CP155447">
    <property type="protein sequence ID" value="XBH08089.1"/>
    <property type="molecule type" value="Genomic_DNA"/>
</dbReference>
<evidence type="ECO:0000313" key="2">
    <source>
        <dbReference type="EMBL" id="XBH08089.1"/>
    </source>
</evidence>
<dbReference type="PANTHER" id="PTHR12788">
    <property type="entry name" value="PROTEIN-TYROSINE SULFOTRANSFERASE 2"/>
    <property type="match status" value="1"/>
</dbReference>
<dbReference type="GO" id="GO:0008476">
    <property type="term" value="F:protein-tyrosine sulfotransferase activity"/>
    <property type="evidence" value="ECO:0007669"/>
    <property type="project" value="InterPro"/>
</dbReference>
<dbReference type="Gene3D" id="1.25.40.10">
    <property type="entry name" value="Tetratricopeptide repeat domain"/>
    <property type="match status" value="1"/>
</dbReference>
<sequence>MIALAISLADQNEKREAVRVLDRAVEHLPQAPYAYLKLAGLRQFKQPDDPRVEYMVQLANQGSLPRSELAMLHSALGEIFELFEDYDRAFYHYRSMNELSIRTFSLAQLRSDVDAVIGISTQELLIEKSRLSAPKAGENLLFVVGMPRSGSTLIEQILASHPHVHAVGESRALTRVSRRLPDRVGRRMGYPACVTHLDRATVAWASNFYLEEISAPAHDGLMIVDKTLDNHMELGLISILFPAAKIIHCRRNPLDTCISCYFQNFYMLRFAGSLGTIGMVYREYERMMAHWRAALPGSLYEVEYEAMVSNPYESTRRLLDACGLSWSPKCLDFHRTKRVIGTSSVDQVKRPIYTHSVARWKRYEQHIGQLLEIFPEQVRASGSPGLPRG</sequence>